<keyword evidence="12" id="KW-0175">Coiled coil</keyword>
<sequence>MSNADDLAAGNGFLFHNDVGADDDLLNIGNIGSLIPPQALEPQQDHHITQLPEDHSTGSSMDDGIPIAAASVEQLPDDETNNNQLAPYSNNHKENTSTTKKKNQDPNYLALSTKNNNKSTSKKSKSTKSKPAFVLKIWSMVNDETNNDLIKWYQDGNSFIVTNRESFVQQILPKYFKHSNFASFVRQLNMYGWHKVQDASSGSLHSDEKWQFENKNFIRGKPELLDKIVRNKPNEDLNNGNGSMGNNSNDSNLQFDVNLLIHELNQLKSNQQKITQELSRVRSDNELLWQELFSSREKNLVQNDKIEKILQFLASVYGNKLPTIEHNLGLSAHNAYLQNNPTTSTFYNPYQTNPNTPQPSSSSTSTTNNGVVDYNSNNSNPNTMNKPPTRTRLMISQHRHVSNSNSNTPNSEDSPIQEIARTPNNFQQQQPFTPNYSIGTPQGFNNNSPYNNQYLPSDDFQNSNPSINQQLNHAQQQLHQAQQQQAQLRAQQQQVQQQQQQQQQVFNQQQQGQQMQGQGPSSDRPNVTTHQPSFDDLSRTIEEQGQSINDIISRIQQGQPNNQEQSSNNNNNNTQQIGNGIEQYETSSTSSSNNNPNTFDLDDFLNQEVYLPQEDPTTTIGGTGGSKLGKVHEIYDANDDDDDDEDIEEIINPSKKRKNYKR</sequence>
<evidence type="ECO:0000256" key="4">
    <source>
        <dbReference type="ARBA" id="ARBA00023125"/>
    </source>
</evidence>
<feature type="region of interest" description="Disordered" evidence="13">
    <location>
        <begin position="558"/>
        <end position="577"/>
    </location>
</feature>
<evidence type="ECO:0000256" key="12">
    <source>
        <dbReference type="SAM" id="Coils"/>
    </source>
</evidence>
<keyword evidence="6" id="KW-0539">Nucleus</keyword>
<dbReference type="Pfam" id="PF00447">
    <property type="entry name" value="HSF_DNA-bind"/>
    <property type="match status" value="1"/>
</dbReference>
<comment type="similarity">
    <text evidence="2 11">Belongs to the HSF family.</text>
</comment>
<dbReference type="eggNOG" id="KOG0627">
    <property type="taxonomic scope" value="Eukaryota"/>
</dbReference>
<feature type="compositionally biased region" description="Low complexity" evidence="13">
    <location>
        <begin position="506"/>
        <end position="518"/>
    </location>
</feature>
<dbReference type="SMART" id="SM00415">
    <property type="entry name" value="HSF"/>
    <property type="match status" value="1"/>
</dbReference>
<dbReference type="FunFam" id="1.10.10.10:FF:000027">
    <property type="entry name" value="Heat shock transcription factor 1"/>
    <property type="match status" value="1"/>
</dbReference>
<protein>
    <recommendedName>
        <fullName evidence="9">Heat shock transcription factor</fullName>
    </recommendedName>
    <alternativeName>
        <fullName evidence="10">Heat shock factor protein</fullName>
    </alternativeName>
</protein>
<evidence type="ECO:0000256" key="6">
    <source>
        <dbReference type="ARBA" id="ARBA00023242"/>
    </source>
</evidence>
<feature type="compositionally biased region" description="Polar residues" evidence="13">
    <location>
        <begin position="81"/>
        <end position="90"/>
    </location>
</feature>
<dbReference type="PANTHER" id="PTHR10015">
    <property type="entry name" value="HEAT SHOCK TRANSCRIPTION FACTOR"/>
    <property type="match status" value="1"/>
</dbReference>
<dbReference type="Gene3D" id="1.10.10.10">
    <property type="entry name" value="Winged helix-like DNA-binding domain superfamily/Winged helix DNA-binding domain"/>
    <property type="match status" value="1"/>
</dbReference>
<comment type="caution">
    <text evidence="15">The sequence shown here is derived from an EMBL/GenBank/DDBJ whole genome shotgun (WGS) entry which is preliminary data.</text>
</comment>
<feature type="compositionally biased region" description="Low complexity" evidence="13">
    <location>
        <begin position="469"/>
        <end position="482"/>
    </location>
</feature>
<dbReference type="PRINTS" id="PR00056">
    <property type="entry name" value="HSFDOMAIN"/>
</dbReference>
<feature type="region of interest" description="Disordered" evidence="13">
    <location>
        <begin position="343"/>
        <end position="389"/>
    </location>
</feature>
<evidence type="ECO:0000256" key="9">
    <source>
        <dbReference type="ARBA" id="ARBA00068818"/>
    </source>
</evidence>
<evidence type="ECO:0000313" key="15">
    <source>
        <dbReference type="EMBL" id="CCH43483.1"/>
    </source>
</evidence>
<dbReference type="AlphaFoldDB" id="K0KQF5"/>
<keyword evidence="4" id="KW-0238">DNA-binding</keyword>
<evidence type="ECO:0000256" key="7">
    <source>
        <dbReference type="ARBA" id="ARBA00059868"/>
    </source>
</evidence>
<accession>K0KQF5</accession>
<evidence type="ECO:0000256" key="2">
    <source>
        <dbReference type="ARBA" id="ARBA00006403"/>
    </source>
</evidence>
<proteinExistence type="inferred from homology"/>
<feature type="region of interest" description="Disordered" evidence="13">
    <location>
        <begin position="78"/>
        <end position="127"/>
    </location>
</feature>
<dbReference type="GO" id="GO:0043565">
    <property type="term" value="F:sequence-specific DNA binding"/>
    <property type="evidence" value="ECO:0007669"/>
    <property type="project" value="InterPro"/>
</dbReference>
<evidence type="ECO:0000256" key="8">
    <source>
        <dbReference type="ARBA" id="ARBA00062447"/>
    </source>
</evidence>
<evidence type="ECO:0000256" key="5">
    <source>
        <dbReference type="ARBA" id="ARBA00023163"/>
    </source>
</evidence>
<dbReference type="InterPro" id="IPR000232">
    <property type="entry name" value="HSF_DNA-bd"/>
</dbReference>
<evidence type="ECO:0000259" key="14">
    <source>
        <dbReference type="PROSITE" id="PS00434"/>
    </source>
</evidence>
<feature type="region of interest" description="Disordered" evidence="13">
    <location>
        <begin position="506"/>
        <end position="533"/>
    </location>
</feature>
<feature type="region of interest" description="Disordered" evidence="13">
    <location>
        <begin position="426"/>
        <end position="482"/>
    </location>
</feature>
<comment type="subcellular location">
    <subcellularLocation>
        <location evidence="1">Nucleus</location>
    </subcellularLocation>
</comment>
<dbReference type="SUPFAM" id="SSF46785">
    <property type="entry name" value="Winged helix' DNA-binding domain"/>
    <property type="match status" value="1"/>
</dbReference>
<comment type="subunit">
    <text evidence="8">Homotrimer. Homotrimerization increases the affinity of HSF1 to DNA.</text>
</comment>
<feature type="compositionally biased region" description="Polar residues" evidence="13">
    <location>
        <begin position="436"/>
        <end position="468"/>
    </location>
</feature>
<dbReference type="GO" id="GO:0032993">
    <property type="term" value="C:protein-DNA complex"/>
    <property type="evidence" value="ECO:0007669"/>
    <property type="project" value="UniProtKB-ARBA"/>
</dbReference>
<evidence type="ECO:0000256" key="3">
    <source>
        <dbReference type="ARBA" id="ARBA00023015"/>
    </source>
</evidence>
<feature type="compositionally biased region" description="Low complexity" evidence="13">
    <location>
        <begin position="347"/>
        <end position="388"/>
    </location>
</feature>
<dbReference type="InterPro" id="IPR036390">
    <property type="entry name" value="WH_DNA-bd_sf"/>
</dbReference>
<dbReference type="GO" id="GO:0005634">
    <property type="term" value="C:nucleus"/>
    <property type="evidence" value="ECO:0007669"/>
    <property type="project" value="UniProtKB-SubCell"/>
</dbReference>
<evidence type="ECO:0000256" key="1">
    <source>
        <dbReference type="ARBA" id="ARBA00004123"/>
    </source>
</evidence>
<organism evidence="15 16">
    <name type="scientific">Wickerhamomyces ciferrii (strain ATCC 14091 / BCRC 22168 / CBS 111 / JCM 3599 / NBRC 0793 / NRRL Y-1031 F-60-10)</name>
    <name type="common">Yeast</name>
    <name type="synonym">Pichia ciferrii</name>
    <dbReference type="NCBI Taxonomy" id="1206466"/>
    <lineage>
        <taxon>Eukaryota</taxon>
        <taxon>Fungi</taxon>
        <taxon>Dikarya</taxon>
        <taxon>Ascomycota</taxon>
        <taxon>Saccharomycotina</taxon>
        <taxon>Saccharomycetes</taxon>
        <taxon>Phaffomycetales</taxon>
        <taxon>Wickerhamomycetaceae</taxon>
        <taxon>Wickerhamomyces</taxon>
    </lineage>
</organism>
<dbReference type="InterPro" id="IPR036388">
    <property type="entry name" value="WH-like_DNA-bd_sf"/>
</dbReference>
<gene>
    <name evidence="15" type="primary">HSF4</name>
    <name evidence="15" type="ORF">BN7_3033</name>
</gene>
<reference evidence="15 16" key="1">
    <citation type="journal article" date="2012" name="Eukaryot. Cell">
        <title>Draft genome sequence of Wickerhamomyces ciferrii NRRL Y-1031 F-60-10.</title>
        <authorList>
            <person name="Schneider J."/>
            <person name="Andrea H."/>
            <person name="Blom J."/>
            <person name="Jaenicke S."/>
            <person name="Ruckert C."/>
            <person name="Schorsch C."/>
            <person name="Szczepanowski R."/>
            <person name="Farwick M."/>
            <person name="Goesmann A."/>
            <person name="Puhler A."/>
            <person name="Schaffer S."/>
            <person name="Tauch A."/>
            <person name="Kohler T."/>
            <person name="Brinkrolf K."/>
        </authorList>
    </citation>
    <scope>NUCLEOTIDE SEQUENCE [LARGE SCALE GENOMIC DNA]</scope>
    <source>
        <strain evidence="16">ATCC 14091 / BCRC 22168 / CBS 111 / JCM 3599 / NBRC 0793 / NRRL Y-1031 F-60-10</strain>
    </source>
</reference>
<feature type="domain" description="HSF-type DNA-binding" evidence="14">
    <location>
        <begin position="172"/>
        <end position="196"/>
    </location>
</feature>
<feature type="compositionally biased region" description="Low complexity" evidence="13">
    <location>
        <begin position="426"/>
        <end position="435"/>
    </location>
</feature>
<dbReference type="EMBL" id="CAIF01000080">
    <property type="protein sequence ID" value="CCH43483.1"/>
    <property type="molecule type" value="Genomic_DNA"/>
</dbReference>
<dbReference type="Proteomes" id="UP000009328">
    <property type="component" value="Unassembled WGS sequence"/>
</dbReference>
<feature type="coiled-coil region" evidence="12">
    <location>
        <begin position="257"/>
        <end position="284"/>
    </location>
</feature>
<evidence type="ECO:0000256" key="11">
    <source>
        <dbReference type="RuleBase" id="RU004020"/>
    </source>
</evidence>
<dbReference type="PANTHER" id="PTHR10015:SF427">
    <property type="entry name" value="HEAT SHOCK FACTOR PROTEIN"/>
    <property type="match status" value="1"/>
</dbReference>
<keyword evidence="5" id="KW-0804">Transcription</keyword>
<name>K0KQF5_WICCF</name>
<keyword evidence="16" id="KW-1185">Reference proteome</keyword>
<feature type="compositionally biased region" description="Polar residues" evidence="13">
    <location>
        <begin position="519"/>
        <end position="532"/>
    </location>
</feature>
<dbReference type="HOGENOM" id="CLU_414577_0_0_1"/>
<keyword evidence="15" id="KW-0346">Stress response</keyword>
<evidence type="ECO:0000256" key="13">
    <source>
        <dbReference type="SAM" id="MobiDB-lite"/>
    </source>
</evidence>
<comment type="function">
    <text evidence="7">DNA-binding transcription factor that specifically binds heat shock promoter elements (HSE) and activates transcription.</text>
</comment>
<keyword evidence="3" id="KW-0805">Transcription regulation</keyword>
<evidence type="ECO:0000256" key="10">
    <source>
        <dbReference type="ARBA" id="ARBA00084017"/>
    </source>
</evidence>
<feature type="compositionally biased region" description="Acidic residues" evidence="13">
    <location>
        <begin position="636"/>
        <end position="649"/>
    </location>
</feature>
<dbReference type="InParanoid" id="K0KQF5"/>
<dbReference type="GO" id="GO:0003700">
    <property type="term" value="F:DNA-binding transcription factor activity"/>
    <property type="evidence" value="ECO:0007669"/>
    <property type="project" value="InterPro"/>
</dbReference>
<dbReference type="STRING" id="1206466.K0KQF5"/>
<feature type="region of interest" description="Disordered" evidence="13">
    <location>
        <begin position="614"/>
        <end position="662"/>
    </location>
</feature>
<evidence type="ECO:0000313" key="16">
    <source>
        <dbReference type="Proteomes" id="UP000009328"/>
    </source>
</evidence>
<dbReference type="PROSITE" id="PS00434">
    <property type="entry name" value="HSF_DOMAIN"/>
    <property type="match status" value="1"/>
</dbReference>